<evidence type="ECO:0000256" key="1">
    <source>
        <dbReference type="ARBA" id="ARBA00022475"/>
    </source>
</evidence>
<evidence type="ECO:0000313" key="14">
    <source>
        <dbReference type="Proteomes" id="UP001321786"/>
    </source>
</evidence>
<evidence type="ECO:0000256" key="10">
    <source>
        <dbReference type="HAMAP-Rule" id="MF_00033"/>
    </source>
</evidence>
<sequence>MKILITGGGTAGHVNPAISIANEFKRRNKKNIIKYVGLKKGIECEIAKKEGYEFLGIEASGIQSRKIISLIKTIFKVLLGIVQSFIIVIKEKPDIVIGTGGYVSFPLVYIAQLLGTRTYVHEQNAFPGRTNLKLFVKVNKFFVSHKDTKKIDLSLEKVVYSGNPIKKEFTTMDREKSRKKLECKDEVLNVISLGGSGGARKVNDLMLEIIKSFSGNENVRITHITGRSYYERFKKIMLSENLKFEKNIEILPYTYELPYYFNAYDLVISRAGAGAISELEACGIPAIIIPSPNVKDNHQEFNANSLKEKGSAIVILEKDMVYVNIINMIKNFSIDRTSINKYKSAKIEDVNAAKVIVDTILNDR</sequence>
<keyword evidence="2 10" id="KW-0132">Cell division</keyword>
<dbReference type="PANTHER" id="PTHR21015:SF22">
    <property type="entry name" value="GLYCOSYLTRANSFERASE"/>
    <property type="match status" value="1"/>
</dbReference>
<dbReference type="Pfam" id="PF04101">
    <property type="entry name" value="Glyco_tran_28_C"/>
    <property type="match status" value="1"/>
</dbReference>
<dbReference type="InterPro" id="IPR007235">
    <property type="entry name" value="Glyco_trans_28_C"/>
</dbReference>
<evidence type="ECO:0000259" key="11">
    <source>
        <dbReference type="Pfam" id="PF03033"/>
    </source>
</evidence>
<reference evidence="13 14" key="1">
    <citation type="submission" date="2023-08" db="EMBL/GenBank/DDBJ databases">
        <title>Helicovermis profunda gen. nov., sp. nov., a novel mesophilic, fermentative bacterium within the Bacillota from a deep-sea hydrothermal vent chimney.</title>
        <authorList>
            <person name="Miyazaki U."/>
            <person name="Mizutani D."/>
            <person name="Hashimoto Y."/>
            <person name="Tame A."/>
            <person name="Sawayama S."/>
            <person name="Miyazaki J."/>
            <person name="Takai K."/>
            <person name="Nakagawa S."/>
        </authorList>
    </citation>
    <scope>NUCLEOTIDE SEQUENCE [LARGE SCALE GENOMIC DNA]</scope>
    <source>
        <strain evidence="13 14">S502</strain>
    </source>
</reference>
<dbReference type="InterPro" id="IPR006009">
    <property type="entry name" value="GlcNAc_MurG"/>
</dbReference>
<keyword evidence="6 10" id="KW-0573">Peptidoglycan synthesis</keyword>
<dbReference type="GO" id="GO:0051301">
    <property type="term" value="P:cell division"/>
    <property type="evidence" value="ECO:0007669"/>
    <property type="project" value="UniProtKB-KW"/>
</dbReference>
<keyword evidence="7 10" id="KW-0472">Membrane</keyword>
<evidence type="ECO:0000259" key="12">
    <source>
        <dbReference type="Pfam" id="PF04101"/>
    </source>
</evidence>
<feature type="domain" description="Glycosyltransferase family 28 N-terminal" evidence="11">
    <location>
        <begin position="3"/>
        <end position="139"/>
    </location>
</feature>
<dbReference type="CDD" id="cd03785">
    <property type="entry name" value="GT28_MurG"/>
    <property type="match status" value="1"/>
</dbReference>
<feature type="binding site" evidence="10">
    <location>
        <begin position="10"/>
        <end position="12"/>
    </location>
    <ligand>
        <name>UDP-N-acetyl-alpha-D-glucosamine</name>
        <dbReference type="ChEBI" id="CHEBI:57705"/>
    </ligand>
</feature>
<evidence type="ECO:0000256" key="3">
    <source>
        <dbReference type="ARBA" id="ARBA00022676"/>
    </source>
</evidence>
<evidence type="ECO:0000313" key="13">
    <source>
        <dbReference type="EMBL" id="BEP29498.1"/>
    </source>
</evidence>
<dbReference type="Proteomes" id="UP001321786">
    <property type="component" value="Chromosome"/>
</dbReference>
<feature type="domain" description="Glycosyl transferase family 28 C-terminal" evidence="12">
    <location>
        <begin position="193"/>
        <end position="345"/>
    </location>
</feature>
<evidence type="ECO:0000256" key="2">
    <source>
        <dbReference type="ARBA" id="ARBA00022618"/>
    </source>
</evidence>
<comment type="pathway">
    <text evidence="10">Cell wall biogenesis; peptidoglycan biosynthesis.</text>
</comment>
<dbReference type="EC" id="2.4.1.227" evidence="10"/>
<keyword evidence="4 10" id="KW-0808">Transferase</keyword>
<dbReference type="GO" id="GO:0071555">
    <property type="term" value="P:cell wall organization"/>
    <property type="evidence" value="ECO:0007669"/>
    <property type="project" value="UniProtKB-KW"/>
</dbReference>
<dbReference type="GO" id="GO:0009252">
    <property type="term" value="P:peptidoglycan biosynthetic process"/>
    <property type="evidence" value="ECO:0007669"/>
    <property type="project" value="UniProtKB-UniRule"/>
</dbReference>
<evidence type="ECO:0000256" key="8">
    <source>
        <dbReference type="ARBA" id="ARBA00023306"/>
    </source>
</evidence>
<keyword evidence="1 10" id="KW-1003">Cell membrane</keyword>
<organism evidence="13 14">
    <name type="scientific">Helicovermis profundi</name>
    <dbReference type="NCBI Taxonomy" id="3065157"/>
    <lineage>
        <taxon>Bacteria</taxon>
        <taxon>Bacillati</taxon>
        <taxon>Bacillota</taxon>
        <taxon>Clostridia</taxon>
        <taxon>Helicovermis</taxon>
    </lineage>
</organism>
<dbReference type="GO" id="GO:0005886">
    <property type="term" value="C:plasma membrane"/>
    <property type="evidence" value="ECO:0007669"/>
    <property type="project" value="UniProtKB-SubCell"/>
</dbReference>
<gene>
    <name evidence="10 13" type="primary">murG</name>
    <name evidence="13" type="ORF">HLPR_18290</name>
</gene>
<proteinExistence type="inferred from homology"/>
<dbReference type="KEGG" id="hprf:HLPR_18290"/>
<dbReference type="GO" id="GO:0008360">
    <property type="term" value="P:regulation of cell shape"/>
    <property type="evidence" value="ECO:0007669"/>
    <property type="project" value="UniProtKB-KW"/>
</dbReference>
<dbReference type="EMBL" id="AP028654">
    <property type="protein sequence ID" value="BEP29498.1"/>
    <property type="molecule type" value="Genomic_DNA"/>
</dbReference>
<comment type="caution">
    <text evidence="10">Lacks conserved residue(s) required for the propagation of feature annotation.</text>
</comment>
<keyword evidence="8 10" id="KW-0131">Cell cycle</keyword>
<keyword evidence="5 10" id="KW-0133">Cell shape</keyword>
<dbReference type="PROSITE" id="PS00221">
    <property type="entry name" value="MIP"/>
    <property type="match status" value="1"/>
</dbReference>
<evidence type="ECO:0000256" key="9">
    <source>
        <dbReference type="ARBA" id="ARBA00023316"/>
    </source>
</evidence>
<keyword evidence="14" id="KW-1185">Reference proteome</keyword>
<dbReference type="Gene3D" id="3.40.50.2000">
    <property type="entry name" value="Glycogen Phosphorylase B"/>
    <property type="match status" value="2"/>
</dbReference>
<comment type="catalytic activity">
    <reaction evidence="10">
        <text>di-trans,octa-cis-undecaprenyl diphospho-N-acetyl-alpha-D-muramoyl-L-alanyl-D-glutamyl-meso-2,6-diaminopimeloyl-D-alanyl-D-alanine + UDP-N-acetyl-alpha-D-glucosamine = di-trans,octa-cis-undecaprenyl diphospho-[N-acetyl-alpha-D-glucosaminyl-(1-&gt;4)]-N-acetyl-alpha-D-muramoyl-L-alanyl-D-glutamyl-meso-2,6-diaminopimeloyl-D-alanyl-D-alanine + UDP + H(+)</text>
        <dbReference type="Rhea" id="RHEA:31227"/>
        <dbReference type="ChEBI" id="CHEBI:15378"/>
        <dbReference type="ChEBI" id="CHEBI:57705"/>
        <dbReference type="ChEBI" id="CHEBI:58223"/>
        <dbReference type="ChEBI" id="CHEBI:61387"/>
        <dbReference type="ChEBI" id="CHEBI:61388"/>
        <dbReference type="EC" id="2.4.1.227"/>
    </reaction>
</comment>
<evidence type="ECO:0000256" key="4">
    <source>
        <dbReference type="ARBA" id="ARBA00022679"/>
    </source>
</evidence>
<name>A0AAU9E4Y4_9FIRM</name>
<dbReference type="PANTHER" id="PTHR21015">
    <property type="entry name" value="UDP-N-ACETYLGLUCOSAMINE--N-ACETYLMURAMYL-(PENTAPEPTIDE) PYROPHOSPHORYL-UNDECAPRENOL N-ACETYLGLUCOSAMINE TRANSFERASE 1"/>
    <property type="match status" value="1"/>
</dbReference>
<dbReference type="Pfam" id="PF03033">
    <property type="entry name" value="Glyco_transf_28"/>
    <property type="match status" value="1"/>
</dbReference>
<keyword evidence="9 10" id="KW-0961">Cell wall biogenesis/degradation</keyword>
<keyword evidence="3 10" id="KW-0328">Glycosyltransferase</keyword>
<dbReference type="GO" id="GO:0050511">
    <property type="term" value="F:undecaprenyldiphospho-muramoylpentapeptide beta-N-acetylglucosaminyltransferase activity"/>
    <property type="evidence" value="ECO:0007669"/>
    <property type="project" value="UniProtKB-UniRule"/>
</dbReference>
<comment type="function">
    <text evidence="10">Cell wall formation. Catalyzes the transfer of a GlcNAc subunit on undecaprenyl-pyrophosphoryl-MurNAc-pentapeptide (lipid intermediate I) to form undecaprenyl-pyrophosphoryl-MurNAc-(pentapeptide)GlcNAc (lipid intermediate II).</text>
</comment>
<dbReference type="InterPro" id="IPR004276">
    <property type="entry name" value="GlycoTrans_28_N"/>
</dbReference>
<dbReference type="GO" id="GO:0005975">
    <property type="term" value="P:carbohydrate metabolic process"/>
    <property type="evidence" value="ECO:0007669"/>
    <property type="project" value="InterPro"/>
</dbReference>
<feature type="binding site" evidence="10">
    <location>
        <position position="124"/>
    </location>
    <ligand>
        <name>UDP-N-acetyl-alpha-D-glucosamine</name>
        <dbReference type="ChEBI" id="CHEBI:57705"/>
    </ligand>
</feature>
<dbReference type="SUPFAM" id="SSF53756">
    <property type="entry name" value="UDP-Glycosyltransferase/glycogen phosphorylase"/>
    <property type="match status" value="1"/>
</dbReference>
<comment type="subcellular location">
    <subcellularLocation>
        <location evidence="10">Cell membrane</location>
        <topology evidence="10">Peripheral membrane protein</topology>
        <orientation evidence="10">Cytoplasmic side</orientation>
    </subcellularLocation>
</comment>
<dbReference type="InterPro" id="IPR022357">
    <property type="entry name" value="MIP_CS"/>
</dbReference>
<protein>
    <recommendedName>
        <fullName evidence="10">UDP-N-acetylglucosamine--N-acetylmuramyl-(pentapeptide) pyrophosphoryl-undecaprenol N-acetylglucosamine transferase</fullName>
        <ecNumber evidence="10">2.4.1.227</ecNumber>
    </recommendedName>
    <alternativeName>
        <fullName evidence="10">Undecaprenyl-PP-MurNAc-pentapeptide-UDPGlcNAc GlcNAc transferase</fullName>
    </alternativeName>
</protein>
<dbReference type="AlphaFoldDB" id="A0AAU9E4Y4"/>
<feature type="binding site" evidence="10">
    <location>
        <position position="299"/>
    </location>
    <ligand>
        <name>UDP-N-acetyl-alpha-D-glucosamine</name>
        <dbReference type="ChEBI" id="CHEBI:57705"/>
    </ligand>
</feature>
<accession>A0AAU9E4Y4</accession>
<evidence type="ECO:0000256" key="5">
    <source>
        <dbReference type="ARBA" id="ARBA00022960"/>
    </source>
</evidence>
<feature type="binding site" evidence="10">
    <location>
        <position position="196"/>
    </location>
    <ligand>
        <name>UDP-N-acetyl-alpha-D-glucosamine</name>
        <dbReference type="ChEBI" id="CHEBI:57705"/>
    </ligand>
</feature>
<dbReference type="HAMAP" id="MF_00033">
    <property type="entry name" value="MurG"/>
    <property type="match status" value="1"/>
</dbReference>
<evidence type="ECO:0000256" key="7">
    <source>
        <dbReference type="ARBA" id="ARBA00023136"/>
    </source>
</evidence>
<evidence type="ECO:0000256" key="6">
    <source>
        <dbReference type="ARBA" id="ARBA00022984"/>
    </source>
</evidence>
<dbReference type="RefSeq" id="WP_338535128.1">
    <property type="nucleotide sequence ID" value="NZ_AP028654.1"/>
</dbReference>
<comment type="similarity">
    <text evidence="10">Belongs to the glycosyltransferase 28 family. MurG subfamily.</text>
</comment>